<reference evidence="2 3" key="1">
    <citation type="submission" date="2023-07" db="EMBL/GenBank/DDBJ databases">
        <title>Sorghum-associated microbial communities from plants grown in Nebraska, USA.</title>
        <authorList>
            <person name="Schachtman D."/>
        </authorList>
    </citation>
    <scope>NUCLEOTIDE SEQUENCE [LARGE SCALE GENOMIC DNA]</scope>
    <source>
        <strain evidence="2 3">DS1730</strain>
    </source>
</reference>
<keyword evidence="1" id="KW-1133">Transmembrane helix</keyword>
<evidence type="ECO:0000313" key="2">
    <source>
        <dbReference type="EMBL" id="MDR6431105.1"/>
    </source>
</evidence>
<accession>A0ABU1M5I2</accession>
<keyword evidence="3" id="KW-1185">Reference proteome</keyword>
<sequence length="87" mass="9705">MLLTVGMNVSMGCLTAKNNVKNLRIRCNYGDNPCWGDKDSQFPHNFISKLKAGLEIEFRKVLKKRHAHYIVATITAIIALTFATVGP</sequence>
<protein>
    <submittedName>
        <fullName evidence="2">Uncharacterized protein</fullName>
    </submittedName>
</protein>
<feature type="transmembrane region" description="Helical" evidence="1">
    <location>
        <begin position="67"/>
        <end position="85"/>
    </location>
</feature>
<organism evidence="2 3">
    <name type="scientific">Brucella pseudogrignonensis</name>
    <dbReference type="NCBI Taxonomy" id="419475"/>
    <lineage>
        <taxon>Bacteria</taxon>
        <taxon>Pseudomonadati</taxon>
        <taxon>Pseudomonadota</taxon>
        <taxon>Alphaproteobacteria</taxon>
        <taxon>Hyphomicrobiales</taxon>
        <taxon>Brucellaceae</taxon>
        <taxon>Brucella/Ochrobactrum group</taxon>
        <taxon>Brucella</taxon>
    </lineage>
</organism>
<evidence type="ECO:0000313" key="3">
    <source>
        <dbReference type="Proteomes" id="UP001184614"/>
    </source>
</evidence>
<proteinExistence type="predicted"/>
<dbReference type="EMBL" id="JAVDQT010000001">
    <property type="protein sequence ID" value="MDR6431105.1"/>
    <property type="molecule type" value="Genomic_DNA"/>
</dbReference>
<comment type="caution">
    <text evidence="2">The sequence shown here is derived from an EMBL/GenBank/DDBJ whole genome shotgun (WGS) entry which is preliminary data.</text>
</comment>
<dbReference type="Proteomes" id="UP001184614">
    <property type="component" value="Unassembled WGS sequence"/>
</dbReference>
<keyword evidence="1" id="KW-0472">Membrane</keyword>
<evidence type="ECO:0000256" key="1">
    <source>
        <dbReference type="SAM" id="Phobius"/>
    </source>
</evidence>
<name>A0ABU1M5I2_9HYPH</name>
<keyword evidence="1" id="KW-0812">Transmembrane</keyword>
<gene>
    <name evidence="2" type="ORF">J2782_000810</name>
</gene>